<proteinExistence type="predicted"/>
<gene>
    <name evidence="2" type="ORF">CRE_04321</name>
</gene>
<evidence type="ECO:0000313" key="3">
    <source>
        <dbReference type="Proteomes" id="UP000008281"/>
    </source>
</evidence>
<dbReference type="HOGENOM" id="CLU_1152668_0_0_1"/>
<accession>E3NE78</accession>
<reference evidence="2" key="1">
    <citation type="submission" date="2007-07" db="EMBL/GenBank/DDBJ databases">
        <title>PCAP assembly of the Caenorhabditis remanei genome.</title>
        <authorList>
            <consortium name="The Caenorhabditis remanei Sequencing Consortium"/>
            <person name="Wilson R.K."/>
        </authorList>
    </citation>
    <scope>NUCLEOTIDE SEQUENCE [LARGE SCALE GENOMIC DNA]</scope>
    <source>
        <strain evidence="2">PB4641</strain>
    </source>
</reference>
<dbReference type="AlphaFoldDB" id="E3NE78"/>
<name>E3NE78_CAERE</name>
<dbReference type="InParanoid" id="E3NE78"/>
<organism evidence="3">
    <name type="scientific">Caenorhabditis remanei</name>
    <name type="common">Caenorhabditis vulgaris</name>
    <dbReference type="NCBI Taxonomy" id="31234"/>
    <lineage>
        <taxon>Eukaryota</taxon>
        <taxon>Metazoa</taxon>
        <taxon>Ecdysozoa</taxon>
        <taxon>Nematoda</taxon>
        <taxon>Chromadorea</taxon>
        <taxon>Rhabditida</taxon>
        <taxon>Rhabditina</taxon>
        <taxon>Rhabditomorpha</taxon>
        <taxon>Rhabditoidea</taxon>
        <taxon>Rhabditidae</taxon>
        <taxon>Peloderinae</taxon>
        <taxon>Caenorhabditis</taxon>
    </lineage>
</organism>
<feature type="region of interest" description="Disordered" evidence="1">
    <location>
        <begin position="125"/>
        <end position="188"/>
    </location>
</feature>
<protein>
    <submittedName>
        <fullName evidence="2">Uncharacterized protein</fullName>
    </submittedName>
</protein>
<feature type="compositionally biased region" description="Basic residues" evidence="1">
    <location>
        <begin position="150"/>
        <end position="171"/>
    </location>
</feature>
<sequence>MPMMTRRKTKEITEKNIGRKGKLWETFTVDVIPELLTAPCEDKDRDVAVFDRTDFNQSEENLMELMRVCPDLGIERAVNYLAEFPLAEAIRRGRQYVVKADTMIIIDNRIKNKKLREEEERFVGIPKLESCPPPPPPPKVTKMKEEPKRTQKKATAPRKATGRQKSARRQKAGIPKVATGVTKKAAEKKRGVRLGDLARELMASAAHWARQRKVSFKCPKRFLQDENAPPRHPALEPMDHH</sequence>
<dbReference type="EMBL" id="DS268618">
    <property type="protein sequence ID" value="EFO94319.1"/>
    <property type="molecule type" value="Genomic_DNA"/>
</dbReference>
<feature type="region of interest" description="Disordered" evidence="1">
    <location>
        <begin position="222"/>
        <end position="241"/>
    </location>
</feature>
<evidence type="ECO:0000256" key="1">
    <source>
        <dbReference type="SAM" id="MobiDB-lite"/>
    </source>
</evidence>
<evidence type="ECO:0000313" key="2">
    <source>
        <dbReference type="EMBL" id="EFO94319.1"/>
    </source>
</evidence>
<keyword evidence="3" id="KW-1185">Reference proteome</keyword>
<dbReference type="Proteomes" id="UP000008281">
    <property type="component" value="Unassembled WGS sequence"/>
</dbReference>